<dbReference type="RefSeq" id="WP_349588750.1">
    <property type="nucleotide sequence ID" value="NZ_JBEFLD010000007.1"/>
</dbReference>
<evidence type="ECO:0000259" key="6">
    <source>
        <dbReference type="PROSITE" id="PS51987"/>
    </source>
</evidence>
<evidence type="ECO:0000256" key="2">
    <source>
        <dbReference type="ARBA" id="ARBA00022598"/>
    </source>
</evidence>
<dbReference type="PANTHER" id="PTHR43785">
    <property type="entry name" value="GAMMA-GLUTAMYLPUTRESCINE SYNTHETASE"/>
    <property type="match status" value="1"/>
</dbReference>
<evidence type="ECO:0000256" key="5">
    <source>
        <dbReference type="RuleBase" id="RU000384"/>
    </source>
</evidence>
<dbReference type="Pfam" id="PF00120">
    <property type="entry name" value="Gln-synt_C"/>
    <property type="match status" value="1"/>
</dbReference>
<dbReference type="SUPFAM" id="SSF54368">
    <property type="entry name" value="Glutamine synthetase, N-terminal domain"/>
    <property type="match status" value="1"/>
</dbReference>
<feature type="domain" description="GS catalytic" evidence="6">
    <location>
        <begin position="109"/>
        <end position="429"/>
    </location>
</feature>
<accession>A0ABV1M8D0</accession>
<dbReference type="PANTHER" id="PTHR43785:SF3">
    <property type="entry name" value="GS CATALYTIC DOMAIN-CONTAINING PROTEIN"/>
    <property type="match status" value="1"/>
</dbReference>
<dbReference type="SMART" id="SM01230">
    <property type="entry name" value="Gln-synt_C"/>
    <property type="match status" value="1"/>
</dbReference>
<dbReference type="Proteomes" id="UP001433638">
    <property type="component" value="Unassembled WGS sequence"/>
</dbReference>
<gene>
    <name evidence="7" type="ORF">ABNW52_13485</name>
</gene>
<dbReference type="SUPFAM" id="SSF55931">
    <property type="entry name" value="Glutamine synthetase/guanido kinase"/>
    <property type="match status" value="1"/>
</dbReference>
<comment type="cofactor">
    <cofactor evidence="1">
        <name>Mg(2+)</name>
        <dbReference type="ChEBI" id="CHEBI:18420"/>
    </cofactor>
</comment>
<evidence type="ECO:0000256" key="3">
    <source>
        <dbReference type="ARBA" id="ARBA00022842"/>
    </source>
</evidence>
<comment type="similarity">
    <text evidence="4 5">Belongs to the glutamine synthetase family.</text>
</comment>
<dbReference type="InterPro" id="IPR036651">
    <property type="entry name" value="Gln_synt_N_sf"/>
</dbReference>
<dbReference type="Gene3D" id="3.30.590.10">
    <property type="entry name" value="Glutamine synthetase/guanido kinase, catalytic domain"/>
    <property type="match status" value="1"/>
</dbReference>
<evidence type="ECO:0000313" key="8">
    <source>
        <dbReference type="Proteomes" id="UP001433638"/>
    </source>
</evidence>
<sequence length="429" mass="46603">MSQTRQDWLHAHAITHIECLIPDLNGLPRGKLVPVSHYPGSGQLHFPQVSLLQTLMGEPQQQLVPDNDPDMLLLPDDGSLSLKPGNGRRIAQLIHDCHYEDGRMVPFAPRSVLKHVLAQYQQAGLTPQVAPEIEFYLLNADGQQAEALGAAYSLDHAQRHEGFFAALEQQCHQQGIATDILLHEVGNGQYELNLQHGDALQLADQVFLLKRTLRALAAAHGLKACFMAKPFAGQPGSAMHIHQSLLDKVGRNVFSHDDGSEHPRFAHYIAGLQQHLPAAMALLAPNPNAYRRLAANTAAPINVEWGYDNRSCGLRVPASAAQARRVENRLPGIDCNPYLALAATLACGLLGLQAELSATPPLAGSAYGKQATLPADLAAALAALAADSRLSQMLGSEFVSQFIALKQVELADFQQQISQWERTHLLDQA</sequence>
<dbReference type="EMBL" id="JBEFLD010000007">
    <property type="protein sequence ID" value="MEQ6291625.1"/>
    <property type="molecule type" value="Genomic_DNA"/>
</dbReference>
<dbReference type="EC" id="6.3.1.-" evidence="7"/>
<proteinExistence type="inferred from homology"/>
<dbReference type="GO" id="GO:0016874">
    <property type="term" value="F:ligase activity"/>
    <property type="evidence" value="ECO:0007669"/>
    <property type="project" value="UniProtKB-KW"/>
</dbReference>
<name>A0ABV1M8D0_9NEIS</name>
<keyword evidence="8" id="KW-1185">Reference proteome</keyword>
<dbReference type="InterPro" id="IPR027303">
    <property type="entry name" value="Gln_synth_gly_rich_site"/>
</dbReference>
<dbReference type="InterPro" id="IPR014746">
    <property type="entry name" value="Gln_synth/guanido_kin_cat_dom"/>
</dbReference>
<evidence type="ECO:0000313" key="7">
    <source>
        <dbReference type="EMBL" id="MEQ6291625.1"/>
    </source>
</evidence>
<dbReference type="InterPro" id="IPR008146">
    <property type="entry name" value="Gln_synth_cat_dom"/>
</dbReference>
<organism evidence="7 8">
    <name type="scientific">Vogesella oryzagri</name>
    <dbReference type="NCBI Taxonomy" id="3160864"/>
    <lineage>
        <taxon>Bacteria</taxon>
        <taxon>Pseudomonadati</taxon>
        <taxon>Pseudomonadota</taxon>
        <taxon>Betaproteobacteria</taxon>
        <taxon>Neisseriales</taxon>
        <taxon>Chromobacteriaceae</taxon>
        <taxon>Vogesella</taxon>
    </lineage>
</organism>
<protein>
    <submittedName>
        <fullName evidence="7">Glutamine synthetase family protein</fullName>
        <ecNumber evidence="7">6.3.1.-</ecNumber>
    </submittedName>
</protein>
<evidence type="ECO:0000256" key="1">
    <source>
        <dbReference type="ARBA" id="ARBA00001946"/>
    </source>
</evidence>
<reference evidence="7" key="1">
    <citation type="submission" date="2024-06" db="EMBL/GenBank/DDBJ databases">
        <title>Genome sequence of Vogesella sp. MAHUQ-64.</title>
        <authorList>
            <person name="Huq M.A."/>
        </authorList>
    </citation>
    <scope>NUCLEOTIDE SEQUENCE</scope>
    <source>
        <strain evidence="7">MAHUQ-64</strain>
    </source>
</reference>
<keyword evidence="2 7" id="KW-0436">Ligase</keyword>
<comment type="caution">
    <text evidence="7">The sequence shown here is derived from an EMBL/GenBank/DDBJ whole genome shotgun (WGS) entry which is preliminary data.</text>
</comment>
<dbReference type="PROSITE" id="PS00181">
    <property type="entry name" value="GLNA_ATP"/>
    <property type="match status" value="1"/>
</dbReference>
<keyword evidence="3" id="KW-0460">Magnesium</keyword>
<evidence type="ECO:0000256" key="4">
    <source>
        <dbReference type="PROSITE-ProRule" id="PRU01331"/>
    </source>
</evidence>
<dbReference type="PROSITE" id="PS51987">
    <property type="entry name" value="GS_CATALYTIC"/>
    <property type="match status" value="1"/>
</dbReference>